<evidence type="ECO:0000259" key="1">
    <source>
        <dbReference type="Pfam" id="PF09511"/>
    </source>
</evidence>
<dbReference type="GO" id="GO:0016874">
    <property type="term" value="F:ligase activity"/>
    <property type="evidence" value="ECO:0007669"/>
    <property type="project" value="UniProtKB-KW"/>
</dbReference>
<reference evidence="2" key="1">
    <citation type="submission" date="2021-04" db="EMBL/GenBank/DDBJ databases">
        <title>Genome sequence of Woronichinia naegeliana from Washington state freshwater lake bloom.</title>
        <authorList>
            <person name="Dreher T.W."/>
        </authorList>
    </citation>
    <scope>NUCLEOTIDE SEQUENCE</scope>
    <source>
        <strain evidence="2">WA131</strain>
    </source>
</reference>
<dbReference type="AlphaFoldDB" id="A0A977PVJ8"/>
<name>A0A977PVJ8_9CYAN</name>
<dbReference type="Proteomes" id="UP001065613">
    <property type="component" value="Chromosome"/>
</dbReference>
<accession>A0A977PVJ8</accession>
<gene>
    <name evidence="2" type="ORF">KA717_37865</name>
</gene>
<sequence length="338" mass="39576">MNLEALQALVEQKLVTVQKHPDTEFYIYNYSPLVQYQRLWNEITLMTRGLILDADGNIIARPFKKFFNLEEHSPTEIPQEPFDVFDKADGSLGILYWLQEQPCIATRGSFTSDQAFHATQLLRDRYSHLFSKLERNVTYLFEIIYPDNRIVVDYGEMDDLLLLAVIDNQTGLDLPLPTELGFPVITHYDGIHDLDQLKALEQDNKEGFVIRFKNGFRLKVKFSEYVRLHRIITQTSSTVVWEHLAAGKSLEELLERVPDEFYEWVKQTKLELEGKFNAILDEAQAAFKIFPTRKECAEYFLTQKYPHVMFRLLDHKDPAEVIWKMVKPAYSKPFKIET</sequence>
<organism evidence="2">
    <name type="scientific">Woronichinia naegeliana WA131</name>
    <dbReference type="NCBI Taxonomy" id="2824559"/>
    <lineage>
        <taxon>Bacteria</taxon>
        <taxon>Bacillati</taxon>
        <taxon>Cyanobacteriota</taxon>
        <taxon>Cyanophyceae</taxon>
        <taxon>Synechococcales</taxon>
        <taxon>Coelosphaeriaceae</taxon>
        <taxon>Woronichinia</taxon>
    </lineage>
</organism>
<feature type="domain" description="T4 RNA ligase 1-like N-terminal" evidence="1">
    <location>
        <begin position="47"/>
        <end position="223"/>
    </location>
</feature>
<protein>
    <submittedName>
        <fullName evidence="2">T4 RnlA family RNA ligase</fullName>
    </submittedName>
</protein>
<dbReference type="KEGG" id="wna:KA717_37865"/>
<dbReference type="InterPro" id="IPR019039">
    <property type="entry name" value="T4-Rnl1-like_N"/>
</dbReference>
<evidence type="ECO:0000313" key="2">
    <source>
        <dbReference type="EMBL" id="UXE61106.1"/>
    </source>
</evidence>
<proteinExistence type="predicted"/>
<dbReference type="Pfam" id="PF09511">
    <property type="entry name" value="RNA_lig_T4_1"/>
    <property type="match status" value="1"/>
</dbReference>
<dbReference type="EMBL" id="CP073041">
    <property type="protein sequence ID" value="UXE61106.1"/>
    <property type="molecule type" value="Genomic_DNA"/>
</dbReference>
<keyword evidence="2" id="KW-0436">Ligase</keyword>